<dbReference type="EMBL" id="CP016076">
    <property type="protein sequence ID" value="APU14808.1"/>
    <property type="molecule type" value="Genomic_DNA"/>
</dbReference>
<accession>A0AAC9LBD3</accession>
<evidence type="ECO:0000313" key="2">
    <source>
        <dbReference type="Proteomes" id="UP000185511"/>
    </source>
</evidence>
<dbReference type="Proteomes" id="UP000185511">
    <property type="component" value="Chromosome"/>
</dbReference>
<dbReference type="KEGG" id="acad:UA74_13750"/>
<dbReference type="Gene3D" id="3.90.1140.10">
    <property type="entry name" value="Cyclic phosphodiesterase"/>
    <property type="match status" value="1"/>
</dbReference>
<evidence type="ECO:0000313" key="1">
    <source>
        <dbReference type="EMBL" id="APU14808.1"/>
    </source>
</evidence>
<proteinExistence type="predicted"/>
<name>A0AAC9LBD3_9PSEU</name>
<dbReference type="AlphaFoldDB" id="A0AAC9LBD3"/>
<sequence>MESMADHWWWRPGWRVGRSFWTWHVTFAAQPGVQALVDAYAPCFDGLGGLDPVPVEWLHLTMQGLGFTDEVEHTDVDAIVLAARRRFAEVAPFAVTVGPAGLDPETVHLPVRPAEPLIETRSVLRSAINDVWDHVPERADGWRPHVTLAYSNVSGPAEPIADRLAAHGAHIAEVTVSALSLIELNRDHRQYEWTDVATVGLTGSRSDMATE</sequence>
<dbReference type="GO" id="GO:0016874">
    <property type="term" value="F:ligase activity"/>
    <property type="evidence" value="ECO:0007669"/>
    <property type="project" value="UniProtKB-KW"/>
</dbReference>
<dbReference type="InterPro" id="IPR009097">
    <property type="entry name" value="Cyclic_Pdiesterase"/>
</dbReference>
<keyword evidence="1" id="KW-0436">Ligase</keyword>
<dbReference type="SUPFAM" id="SSF55144">
    <property type="entry name" value="LigT-like"/>
    <property type="match status" value="1"/>
</dbReference>
<dbReference type="Pfam" id="PF13563">
    <property type="entry name" value="2_5_RNA_ligase2"/>
    <property type="match status" value="1"/>
</dbReference>
<keyword evidence="2" id="KW-1185">Reference proteome</keyword>
<protein>
    <submittedName>
        <fullName evidence="1">2'-5' RNA ligase</fullName>
    </submittedName>
</protein>
<reference evidence="2" key="1">
    <citation type="submission" date="2016-06" db="EMBL/GenBank/DDBJ databases">
        <title>Complete genome sequence of Actinoalloteichus fjordicus DSM 46855 (=ADI127-17), type strain of the new species Actinoalloteichus fjordicus.</title>
        <authorList>
            <person name="Ruckert C."/>
            <person name="Nouioui I."/>
            <person name="Willmese J."/>
            <person name="van Wezel G."/>
            <person name="Klenk H.-P."/>
            <person name="Kalinowski J."/>
            <person name="Zotchev S.B."/>
        </authorList>
    </citation>
    <scope>NUCLEOTIDE SEQUENCE [LARGE SCALE GENOMIC DNA]</scope>
    <source>
        <strain evidence="2">ADI127-7</strain>
    </source>
</reference>
<gene>
    <name evidence="1" type="ORF">UA74_13750</name>
</gene>
<organism evidence="1 2">
    <name type="scientific">Actinoalloteichus fjordicus</name>
    <dbReference type="NCBI Taxonomy" id="1612552"/>
    <lineage>
        <taxon>Bacteria</taxon>
        <taxon>Bacillati</taxon>
        <taxon>Actinomycetota</taxon>
        <taxon>Actinomycetes</taxon>
        <taxon>Pseudonocardiales</taxon>
        <taxon>Pseudonocardiaceae</taxon>
        <taxon>Actinoalloteichus</taxon>
    </lineage>
</organism>